<dbReference type="STRING" id="312017.Q24DT9"/>
<keyword evidence="8" id="KW-1185">Reference proteome</keyword>
<name>Q24DT9_TETTS</name>
<evidence type="ECO:0000259" key="5">
    <source>
        <dbReference type="PROSITE" id="PS51194"/>
    </source>
</evidence>
<dbReference type="InterPro" id="IPR027417">
    <property type="entry name" value="P-loop_NTPase"/>
</dbReference>
<dbReference type="InterPro" id="IPR011130">
    <property type="entry name" value="SecA_preprotein_X-link_dom"/>
</dbReference>
<evidence type="ECO:0000259" key="6">
    <source>
        <dbReference type="PROSITE" id="PS51196"/>
    </source>
</evidence>
<dbReference type="GeneID" id="7830359"/>
<dbReference type="InParanoid" id="Q24DT9"/>
<evidence type="ECO:0000259" key="4">
    <source>
        <dbReference type="PROSITE" id="PS51192"/>
    </source>
</evidence>
<dbReference type="InterPro" id="IPR014018">
    <property type="entry name" value="SecA_motor_DEAD"/>
</dbReference>
<dbReference type="Gene3D" id="3.40.50.300">
    <property type="entry name" value="P-loop containing nucleotide triphosphate hydrolases"/>
    <property type="match status" value="2"/>
</dbReference>
<dbReference type="Proteomes" id="UP000009168">
    <property type="component" value="Unassembled WGS sequence"/>
</dbReference>
<feature type="domain" description="SecA family profile" evidence="6">
    <location>
        <begin position="1890"/>
        <end position="2537"/>
    </location>
</feature>
<keyword evidence="3" id="KW-0811">Translocation</keyword>
<gene>
    <name evidence="7" type="ORF">TTHERM_00790480</name>
</gene>
<dbReference type="KEGG" id="tet:TTHERM_00790480"/>
<accession>Q24DT9</accession>
<dbReference type="InterPro" id="IPR011115">
    <property type="entry name" value="SecA_DEAD"/>
</dbReference>
<dbReference type="HOGENOM" id="CLU_224761_0_0_1"/>
<dbReference type="EMBL" id="GG662316">
    <property type="protein sequence ID" value="EAS05901.2"/>
    <property type="molecule type" value="Genomic_DNA"/>
</dbReference>
<proteinExistence type="predicted"/>
<dbReference type="Pfam" id="PF00271">
    <property type="entry name" value="Helicase_C"/>
    <property type="match status" value="1"/>
</dbReference>
<dbReference type="SUPFAM" id="SSF52540">
    <property type="entry name" value="P-loop containing nucleoside triphosphate hydrolases"/>
    <property type="match status" value="2"/>
</dbReference>
<dbReference type="PANTHER" id="PTHR30612:SF0">
    <property type="entry name" value="CHLOROPLAST PROTEIN-TRANSPORTING ATPASE"/>
    <property type="match status" value="1"/>
</dbReference>
<dbReference type="GO" id="GO:0006605">
    <property type="term" value="P:protein targeting"/>
    <property type="evidence" value="ECO:0007669"/>
    <property type="project" value="InterPro"/>
</dbReference>
<evidence type="ECO:0000313" key="8">
    <source>
        <dbReference type="Proteomes" id="UP000009168"/>
    </source>
</evidence>
<evidence type="ECO:0000256" key="3">
    <source>
        <dbReference type="ARBA" id="ARBA00023010"/>
    </source>
</evidence>
<dbReference type="OrthoDB" id="308555at2759"/>
<dbReference type="RefSeq" id="XP_001026146.2">
    <property type="nucleotide sequence ID" value="XM_001026146.2"/>
</dbReference>
<dbReference type="PROSITE" id="PS51196">
    <property type="entry name" value="SECA_MOTOR_DEAD"/>
    <property type="match status" value="1"/>
</dbReference>
<dbReference type="GO" id="GO:0004386">
    <property type="term" value="F:helicase activity"/>
    <property type="evidence" value="ECO:0007669"/>
    <property type="project" value="UniProtKB-KW"/>
</dbReference>
<dbReference type="GO" id="GO:0016020">
    <property type="term" value="C:membrane"/>
    <property type="evidence" value="ECO:0007669"/>
    <property type="project" value="InterPro"/>
</dbReference>
<dbReference type="PROSITE" id="PS51194">
    <property type="entry name" value="HELICASE_CTER"/>
    <property type="match status" value="1"/>
</dbReference>
<dbReference type="eggNOG" id="ENOG502QS7I">
    <property type="taxonomic scope" value="Eukaryota"/>
</dbReference>
<protein>
    <submittedName>
        <fullName evidence="7">Helicase carboxy-terminal domain protein</fullName>
    </submittedName>
</protein>
<sequence>MSLHVLFEQSNTIKEQKETIYIEEEQESTFYHQKHFFDLYHNFNGELVVGKIKIDAQLLKRPHCIEFTNQLRDIAATMHQNLDLVCDDIIRTDIVYNSKISLAKTIKYLVRKGGRVGYSSLINALNASHSSDIRSEIIYALGYKIKNENELVEERIVQIIKGFINDDISAGARSFLDIQIRNKLDTVSSNSWRMCYGKIKVSANHPRKGPEAVITKTKQKVKVSYKNNQSEEATIQILNLADALKNRNKKIKINYNTENLPTVPDKGGDNRSFFRGTYVNVKNLHGIAMNKGTLLADDKDVYLVSKFISSSSKWFASDINDFLNGNTMFGIFITDRLISSIFCKISKQQQLCNGAIDKLMVCVNTLDDVKKRVLGSSDSSKIAANIASCEGLAKQWYSSEPYIVKNIADKLFRDGFEQVKTGWFSWEYVYYPFKINEIISSEISEMRLDAVQAMYNCAIRDKRVLTKERLKQMQLCLNDSDAKFRGLITKTLCLIDNEHINYKALFLLNVSELERNINTEIAVAYIYNQTKDTKRCKELFGDETIRLRLSKLLQHTSLDNQTKANCCEIINTYLEHAFSQGLSNEELKIYKDIIENTGTNKELRTEVLRSILLTAEKAKDLPGQIVNALVNIIDNFDEKTANLVVITLGKVCENTPVINLDKLSIKLLDDQVVVGQKGDIAFEQRSKDNLASPSISSLASKIFVDSLQKDGQIAERGLAHLVSALDSNDKQTRILSAKALYIVTSHKAISDSLLIRIRDYIEDKVADVSTYTLLAYSKGLNRLVHNKISIFPSHIQFLSKVYAFENLRLGEQDFTKQVNDNVLSVLLHTADQQEFDESAFSIFDHILFADEGNQTKAVKILDKYTSSKQIIPTNTIAALENVLGIPEVCDMALKVLENVIQSGQRVSERTLYIFRDNLYLAVDAYLRLKSFKLLDIADHNQDLPDELFENLELQRAGSVIANHLIDKEEAIFYLKIKTGEGQKLPIDTLKALSFELTNKQTLSILSNISKNKQVIPDYLIDKLILEFDSKQKQNQIIEIFASIAKNNQNIPSKLFAKLEKVLDNEFISDQILSIFALQGQKGEKLSKNVISRICNTILIINNEPIKQELLSTISSIIEQNLFDIYLIKKVLIHGITQENKNIIESSINGFRSFAKYIELDQECINTLVKKAARENSDEYIKKSIYQILDSCKLDSAQKHKLELANLDFNSGSKFLDQISKLSKQSPLLEQNFKQLNFIIDNQPDLQFQVIHILIECLNKEDISDELMNSVAILSASTTSNEIKGKCYHLVNRIAVTGRKLNDKIISLLVGEESRELAESTLELVARNQEISFQASLQLRIDSIKPSISSKDLNQLLYDIDQEMRKGFELTDFNIQKLQMIQLFKQKSEDYSNLQKLFSIFAYILMKQPKYCSNKTIVSAIEQGILSKKVSSNIINVYKKIIRERSYLNLDRVIDTLADLLQEGNETEKLNLAILGCISSAAKVAKISEKCLSVLESNIDSFDENIRSMSFRGLRAADDKGYKSEIFKIWCNNVISNLELSIKTEVTPDLELLDILASLKYIDFNKLAQTPQFEWKRELLLSDLLARFKVSEGEKFIFYKNWLDIEQSKQFQKGKSEEILKALISNEYNDNLSFAQLCDIIRLLVNIDFETANNILQNSTNRYTNLKQKWIEGLLLKHLHQEISNNYLEKLALNICNKFNTAIVDKLLNSISVIGNLREFEIFLDFAEANQIKISDINIQNSSVNKLKRSLEIKLLCNQIQVPADRYKLTNILDSLLETGWTFDQLKAIFINLKSLNTIERVFKEQKLISIIEILHQYKISKTNHEKVLTALSCKPEDWLKEINKIAIVNNFQTIGKVKNSTELVEELKSRNLSNKSIQKLIDDNLLSLIEKIKSSKLESRIDLNSDLVSKISNSIQDLVREANQINTRHLKRCKSGLIIDWDKSDIALWSSIVKSNPDYFLDSNFLIEVLAVIKRANFLETGFNMTDSQILSCLVVLFATQGQGRLLQVATGEGKSTIVSVLAIINGLKGKKVDIITSSPVLAERDAKEKTGLYKIFRLSCADNNDKSVYIKGAKDCYKKDIVYGEAAQFQFDSLRDEYSLLDTLANRKCEVAIVDEVDSMLIDDSSKIARLSSTIAGMDQLQPVYHFLWQRLLSMQEKVVEIDGKMYFLYGKISYDQDKIILEYADKKGEIIQVPDLKNYVKSNKDISNIGQSIEGEIETYLKKHLEEYIKELFDQNVIKIPSNFKEFVEKQTSKWINNAIVAFNYQENVHYVINEGTIRPVDYNSTGIVQSSTNWSDGLHQFLQIKHALKMTSETFTTNFLSSMGYFKRYGSNLFGLTGTLGSKKAKEVLSKVYNVDLINVPSLRQKQYLELCTVVAANQTKWLNEICSSAINEANKERGTLIICEAIEHTKIIADKLKSEYRAGAIKLYTMNNMNQEREIEKINPGEIIIATNLAGRGTDIKTDEIEKNGGMHVIVTFMPSNQRVEEQAFGRTARQGKRGTGQMILNAVSLMEYGESIPQTAKQLRNSFEANVLDEFQKNELAKIEIKDKLFNMFCSLLNKIRQDIREERGAWSKFKDSVKDIVTSVMPSVYEINLLSAIEEQWSMFLRKLDDDTIPIKNAEKEYKKFFTQIEKDYQSKNVIKNPYYHIAIANDLVINDSSLDDKYNQAMNHFDQAIKLDKHQSAAAFAGKAWLLLKGKEKFWTTNDQSINYKQQALIEFDKALGVLNDEMASLNAIQCILQQNNTDIKSDLSKQLIQKANILGTYSSSLQNAVSTIKKSQRLINITGIRNYQNEDEYIERVNGNNSTLEKCTDYNTEISKVTTSYQGIERNSEGKANQKLDDHNEFEVVFNDLTIRKDMGTIDQAIETISIAFSKPGKFLKFQTLDSKRYKSISINLREINAERLKSMLNPDIEIKGVTKEVAIAQLEDKSNFFHRYFIFESWQLDSCKVNLIITLDNEPIQTQNNLQAREAIKIIKNCKNDNLRFNLTFVNVNEISKCLGKEVLQNTVLDIEFPGLNSSTAKTKLSEIIISKNLSLEITGRKEELAAAISQPKIKLVQFFNQEKNANETVYVHEAKKRISQIKESSFNIKLENLNSSTVNSIIDLCQNASFSITFIAINPGASLKGLDEGQINVSFNNLGEFEATKLISNLRKENIDFSLAFKHLNIKQVYKIIKQASLDQENIEISKVKTLNGLFMDETKPIVELQEFAARGIEYLLEINEKRFIPWWSVATVGALAGIQMAVGGLLTATGFGATVGMGLLTEGAADIFTAYRAYSTRQFTWSDYMKQKAVSLVISAVSMGYQVAKDAGKGVKNLVVGVGEEVLEQAGTKVVTNCKTIGNTLIKSGKNLKSLAFKQVGVETGQAAMREGLNKAADSLSHFALEQFKPQISESIQNKVNTKFCQSNLMSLVRKMYALDNISKSQNLRGKIDRIVAETISPEHKFCRKQWDSIGGPLCKGILSDQKMLGSPFSMGIRILGTLNGMHQIVFIIDNVHDQLVKKLSQIDKETLQIAQLIHKYCQIEQKDAREIVDILKKEGIIQIEEEQNTTSWLEQSYHHLSNATQNELSTLTFYLEQINPLTFETNTEEYRSYKMPKTSLDKVNFGNYNQYKSKIFNFCQLLHMGIVSVEVNDLSQIKKSVSDAITEQIIRITEGQLISPWSSYGMGALTTAISKRAQHYLFVNKEQNTDSQNKQMQDDKDRYDQLEQKKKNGEFLSEKEKEFLNNYDPYNTISKQINYNAKDYTIAYSQCEIIHYAEQKAKNRANNKEVTEEVKNHAKAVQKDKPADLADMFSMAAQNNIDLKLVDDPNYQLSEEDIAKGTKVVVFSKGSKNNEGNDSVGHYQLLGSDGKLVDIITNGENDCGYAVFSQLTGKSVDALRNETAQGIEANCESFSRTIEAQTWVKDHYPREANSLLFVGAGFSDDDKNSVLQIAKLIQQGVDIAKEKVSDAVKILAKQVADVWEWAKNNKMLILDVSLTVLCIAFPASAPLKMISYGLSAIKLIKTVKDGYDNYKNGESVGNEIGIVADIALDAACKIFPACLVAKAGSLGVKTFKLQGTVKRGYEKYKGGDSITSEIFEGLFLTIQIAGRIIDIYNNVQKKNVNWNKGKDIPPKDSQTVSQQEIDKFNKEIQDKVNKNREKNNLPSKQAQKMTKEQYAKFKSMNEDIQLKYKKHILVQEELKITMEEYKKLPQETINNGTHMITDKFSGKTYYYNQNNGVLAVVGSDGNVVTCYKPQSGNFEEIFVKIIKNYESKNLSINIHKEVKTNFPNNSSSSNLSTQIAAMNQLSNRLEIESCAQKSNKKEETNNSK</sequence>
<dbReference type="Pfam" id="PF01043">
    <property type="entry name" value="SecA_PP_bind"/>
    <property type="match status" value="1"/>
</dbReference>
<dbReference type="InterPro" id="IPR001650">
    <property type="entry name" value="Helicase_C-like"/>
</dbReference>
<reference evidence="8" key="1">
    <citation type="journal article" date="2006" name="PLoS Biol.">
        <title>Macronuclear genome sequence of the ciliate Tetrahymena thermophila, a model eukaryote.</title>
        <authorList>
            <person name="Eisen J.A."/>
            <person name="Coyne R.S."/>
            <person name="Wu M."/>
            <person name="Wu D."/>
            <person name="Thiagarajan M."/>
            <person name="Wortman J.R."/>
            <person name="Badger J.H."/>
            <person name="Ren Q."/>
            <person name="Amedeo P."/>
            <person name="Jones K.M."/>
            <person name="Tallon L.J."/>
            <person name="Delcher A.L."/>
            <person name="Salzberg S.L."/>
            <person name="Silva J.C."/>
            <person name="Haas B.J."/>
            <person name="Majoros W.H."/>
            <person name="Farzad M."/>
            <person name="Carlton J.M."/>
            <person name="Smith R.K. Jr."/>
            <person name="Garg J."/>
            <person name="Pearlman R.E."/>
            <person name="Karrer K.M."/>
            <person name="Sun L."/>
            <person name="Manning G."/>
            <person name="Elde N.C."/>
            <person name="Turkewitz A.P."/>
            <person name="Asai D.J."/>
            <person name="Wilkes D.E."/>
            <person name="Wang Y."/>
            <person name="Cai H."/>
            <person name="Collins K."/>
            <person name="Stewart B.A."/>
            <person name="Lee S.R."/>
            <person name="Wilamowska K."/>
            <person name="Weinberg Z."/>
            <person name="Ruzzo W.L."/>
            <person name="Wloga D."/>
            <person name="Gaertig J."/>
            <person name="Frankel J."/>
            <person name="Tsao C.-C."/>
            <person name="Gorovsky M.A."/>
            <person name="Keeling P.J."/>
            <person name="Waller R.F."/>
            <person name="Patron N.J."/>
            <person name="Cherry J.M."/>
            <person name="Stover N.A."/>
            <person name="Krieger C.J."/>
            <person name="del Toro C."/>
            <person name="Ryder H.F."/>
            <person name="Williamson S.C."/>
            <person name="Barbeau R.A."/>
            <person name="Hamilton E.P."/>
            <person name="Orias E."/>
        </authorList>
    </citation>
    <scope>NUCLEOTIDE SEQUENCE [LARGE SCALE GENOMIC DNA]</scope>
    <source>
        <strain evidence="8">SB210</strain>
    </source>
</reference>
<keyword evidence="7" id="KW-0378">Hydrolase</keyword>
<feature type="domain" description="Helicase ATP-binding" evidence="4">
    <location>
        <begin position="1996"/>
        <end position="2154"/>
    </location>
</feature>
<keyword evidence="7" id="KW-0347">Helicase</keyword>
<dbReference type="GO" id="GO:0017038">
    <property type="term" value="P:protein import"/>
    <property type="evidence" value="ECO:0007669"/>
    <property type="project" value="InterPro"/>
</dbReference>
<dbReference type="GO" id="GO:0005524">
    <property type="term" value="F:ATP binding"/>
    <property type="evidence" value="ECO:0007669"/>
    <property type="project" value="InterPro"/>
</dbReference>
<dbReference type="InterPro" id="IPR036670">
    <property type="entry name" value="SecA_X-link_sf"/>
</dbReference>
<evidence type="ECO:0000313" key="7">
    <source>
        <dbReference type="EMBL" id="EAS05901.2"/>
    </source>
</evidence>
<organism evidence="7 8">
    <name type="scientific">Tetrahymena thermophila (strain SB210)</name>
    <dbReference type="NCBI Taxonomy" id="312017"/>
    <lineage>
        <taxon>Eukaryota</taxon>
        <taxon>Sar</taxon>
        <taxon>Alveolata</taxon>
        <taxon>Ciliophora</taxon>
        <taxon>Intramacronucleata</taxon>
        <taxon>Oligohymenophorea</taxon>
        <taxon>Hymenostomatida</taxon>
        <taxon>Tetrahymenina</taxon>
        <taxon>Tetrahymenidae</taxon>
        <taxon>Tetrahymena</taxon>
    </lineage>
</organism>
<dbReference type="SUPFAM" id="SSF81767">
    <property type="entry name" value="Pre-protein crosslinking domain of SecA"/>
    <property type="match status" value="1"/>
</dbReference>
<keyword evidence="7" id="KW-0547">Nucleotide-binding</keyword>
<dbReference type="GO" id="GO:0006886">
    <property type="term" value="P:intracellular protein transport"/>
    <property type="evidence" value="ECO:0007669"/>
    <property type="project" value="InterPro"/>
</dbReference>
<keyword evidence="7" id="KW-0067">ATP-binding</keyword>
<dbReference type="Gene3D" id="3.90.1440.10">
    <property type="entry name" value="SecA, preprotein cross-linking domain"/>
    <property type="match status" value="1"/>
</dbReference>
<keyword evidence="1" id="KW-0963">Cytoplasm</keyword>
<dbReference type="PROSITE" id="PS51192">
    <property type="entry name" value="HELICASE_ATP_BIND_1"/>
    <property type="match status" value="1"/>
</dbReference>
<feature type="domain" description="Helicase C-terminal" evidence="5">
    <location>
        <begin position="2381"/>
        <end position="2548"/>
    </location>
</feature>
<dbReference type="InterPro" id="IPR014001">
    <property type="entry name" value="Helicase_ATP-bd"/>
</dbReference>
<keyword evidence="2" id="KW-0653">Protein transport</keyword>
<evidence type="ECO:0000256" key="1">
    <source>
        <dbReference type="ARBA" id="ARBA00022490"/>
    </source>
</evidence>
<keyword evidence="2" id="KW-0813">Transport</keyword>
<dbReference type="InterPro" id="IPR000185">
    <property type="entry name" value="SecA"/>
</dbReference>
<dbReference type="PANTHER" id="PTHR30612">
    <property type="entry name" value="SECA INNER MEMBRANE COMPONENT OF SEC PROTEIN SECRETION SYSTEM"/>
    <property type="match status" value="1"/>
</dbReference>
<evidence type="ECO:0000256" key="2">
    <source>
        <dbReference type="ARBA" id="ARBA00022927"/>
    </source>
</evidence>
<dbReference type="PRINTS" id="PR00906">
    <property type="entry name" value="SECA"/>
</dbReference>
<dbReference type="SMART" id="SM00957">
    <property type="entry name" value="SecA_DEAD"/>
    <property type="match status" value="1"/>
</dbReference>
<dbReference type="SMART" id="SM00490">
    <property type="entry name" value="HELICc"/>
    <property type="match status" value="1"/>
</dbReference>
<dbReference type="Pfam" id="PF07517">
    <property type="entry name" value="SecA_DEAD"/>
    <property type="match status" value="1"/>
</dbReference>